<name>A0A6N6VLG0_9HYPH</name>
<keyword evidence="4" id="KW-0378">Hydrolase</keyword>
<keyword evidence="5" id="KW-1185">Reference proteome</keyword>
<dbReference type="InterPro" id="IPR050491">
    <property type="entry name" value="AmpC-like"/>
</dbReference>
<dbReference type="RefSeq" id="WP_152214688.1">
    <property type="nucleotide sequence ID" value="NZ_WESC01000002.1"/>
</dbReference>
<dbReference type="PANTHER" id="PTHR46825">
    <property type="entry name" value="D-ALANYL-D-ALANINE-CARBOXYPEPTIDASE/ENDOPEPTIDASE AMPH"/>
    <property type="match status" value="1"/>
</dbReference>
<dbReference type="Gene3D" id="3.40.710.10">
    <property type="entry name" value="DD-peptidase/beta-lactamase superfamily"/>
    <property type="match status" value="2"/>
</dbReference>
<evidence type="ECO:0000256" key="1">
    <source>
        <dbReference type="SAM" id="Phobius"/>
    </source>
</evidence>
<feature type="transmembrane region" description="Helical" evidence="1">
    <location>
        <begin position="343"/>
        <end position="363"/>
    </location>
</feature>
<dbReference type="GO" id="GO:0016787">
    <property type="term" value="F:hydrolase activity"/>
    <property type="evidence" value="ECO:0007669"/>
    <property type="project" value="UniProtKB-KW"/>
</dbReference>
<sequence>MKRGLLFLFWSAVLAGPLAGLPAYAADQRAADGMIAWPHDEMVRALGIFIPQRMNALDVPGASVAIVADGKIVYSASFGTADRRKGTPVTSQTLFKAGELGETLAAYGALSLARDKLLFLDAPLSRDLPSRWLSRESDDRLVTLRQVLTHTSGLPDNVAHPSRRTSFEPGERFSHSGVGFLYLQHVMETIEKKPFDDVMKARVFGPLGMTSSTYEDRSRSGIEARGYVPLRFPVAVFYLPFMAAFLGVLGVVWAVMRFTMRPGRVETTDLLWPLVLALAFAIGLVWYGLGFANAAFMIGVAVVYALGLGALGGFIFYLIYVVGFVRSRQGVIARGRSRSPEMALAFAFLSAFVVSLAFLDWTLGVPRFALLDDTTPNAANSFRTNAEDMARFMIEIVDGQEIGQTMRNRMVSERVIVDPTFSWGLGIGIRKDQAGETLWTRGSSLGFESLMVIDPAQRTGVVVLTNSRSGSELAQQVVRNVLGRDGVWALP</sequence>
<feature type="transmembrane region" description="Helical" evidence="1">
    <location>
        <begin position="235"/>
        <end position="258"/>
    </location>
</feature>
<evidence type="ECO:0000259" key="3">
    <source>
        <dbReference type="Pfam" id="PF00144"/>
    </source>
</evidence>
<feature type="transmembrane region" description="Helical" evidence="1">
    <location>
        <begin position="270"/>
        <end position="289"/>
    </location>
</feature>
<gene>
    <name evidence="4" type="ORF">F2P47_03090</name>
</gene>
<feature type="transmembrane region" description="Helical" evidence="1">
    <location>
        <begin position="295"/>
        <end position="322"/>
    </location>
</feature>
<dbReference type="Proteomes" id="UP000468901">
    <property type="component" value="Unassembled WGS sequence"/>
</dbReference>
<dbReference type="AlphaFoldDB" id="A0A6N6VLG0"/>
<evidence type="ECO:0000256" key="2">
    <source>
        <dbReference type="SAM" id="SignalP"/>
    </source>
</evidence>
<evidence type="ECO:0000313" key="5">
    <source>
        <dbReference type="Proteomes" id="UP000468901"/>
    </source>
</evidence>
<dbReference type="InterPro" id="IPR001466">
    <property type="entry name" value="Beta-lactam-related"/>
</dbReference>
<dbReference type="InterPro" id="IPR012338">
    <property type="entry name" value="Beta-lactam/transpept-like"/>
</dbReference>
<feature type="signal peptide" evidence="2">
    <location>
        <begin position="1"/>
        <end position="25"/>
    </location>
</feature>
<comment type="caution">
    <text evidence="4">The sequence shown here is derived from an EMBL/GenBank/DDBJ whole genome shotgun (WGS) entry which is preliminary data.</text>
</comment>
<organism evidence="4 5">
    <name type="scientific">Parvibaculum sedimenti</name>
    <dbReference type="NCBI Taxonomy" id="2608632"/>
    <lineage>
        <taxon>Bacteria</taxon>
        <taxon>Pseudomonadati</taxon>
        <taxon>Pseudomonadota</taxon>
        <taxon>Alphaproteobacteria</taxon>
        <taxon>Hyphomicrobiales</taxon>
        <taxon>Parvibaculaceae</taxon>
        <taxon>Parvibaculum</taxon>
    </lineage>
</organism>
<dbReference type="PANTHER" id="PTHR46825:SF9">
    <property type="entry name" value="BETA-LACTAMASE-RELATED DOMAIN-CONTAINING PROTEIN"/>
    <property type="match status" value="1"/>
</dbReference>
<keyword evidence="2" id="KW-0732">Signal</keyword>
<protein>
    <submittedName>
        <fullName evidence="4">Serine hydrolase</fullName>
    </submittedName>
</protein>
<feature type="chain" id="PRO_5027066340" evidence="2">
    <location>
        <begin position="26"/>
        <end position="491"/>
    </location>
</feature>
<keyword evidence="1" id="KW-1133">Transmembrane helix</keyword>
<accession>A0A6N6VLG0</accession>
<evidence type="ECO:0000313" key="4">
    <source>
        <dbReference type="EMBL" id="KAB7742266.1"/>
    </source>
</evidence>
<proteinExistence type="predicted"/>
<dbReference type="SUPFAM" id="SSF56601">
    <property type="entry name" value="beta-lactamase/transpeptidase-like"/>
    <property type="match status" value="1"/>
</dbReference>
<keyword evidence="1" id="KW-0472">Membrane</keyword>
<dbReference type="Pfam" id="PF00144">
    <property type="entry name" value="Beta-lactamase"/>
    <property type="match status" value="2"/>
</dbReference>
<reference evidence="4 5" key="1">
    <citation type="submission" date="2019-09" db="EMBL/GenBank/DDBJ databases">
        <title>Parvibaculum sedimenti sp. nov., isolated from sediment.</title>
        <authorList>
            <person name="Wang Y."/>
        </authorList>
    </citation>
    <scope>NUCLEOTIDE SEQUENCE [LARGE SCALE GENOMIC DNA]</scope>
    <source>
        <strain evidence="4 5">HXT-9</strain>
    </source>
</reference>
<keyword evidence="1" id="KW-0812">Transmembrane</keyword>
<feature type="domain" description="Beta-lactamase-related" evidence="3">
    <location>
        <begin position="377"/>
        <end position="472"/>
    </location>
</feature>
<feature type="domain" description="Beta-lactamase-related" evidence="3">
    <location>
        <begin position="51"/>
        <end position="216"/>
    </location>
</feature>
<dbReference type="EMBL" id="WESC01000002">
    <property type="protein sequence ID" value="KAB7742266.1"/>
    <property type="molecule type" value="Genomic_DNA"/>
</dbReference>